<reference evidence="2" key="1">
    <citation type="submission" date="2018-06" db="EMBL/GenBank/DDBJ databases">
        <authorList>
            <person name="Zhirakovskaya E."/>
        </authorList>
    </citation>
    <scope>NUCLEOTIDE SEQUENCE</scope>
</reference>
<sequence>MIISKPRIKAFSIHLLLSVSAISVFLYFVYFIWYPFPFDYFYTPFDVLKIVLGVDLVLGPLLTLVLYDIKKQKSELRKDIAIVVLIQLMAFMWGVHVTYSTRPVFLIFSNAKFYMFAKDELDLTLLKRQEMQPKFWKTAAYVYLDPPKDKKELERLYDEFERGEKPYYRRRTERYLPLAEGFKSLTQYSINMDNAIKDKTNKQKIDNFLANKSGSIDQYVFFMSIGANKVATLVFNRETGKLEGVMPVL</sequence>
<evidence type="ECO:0008006" key="3">
    <source>
        <dbReference type="Google" id="ProtNLM"/>
    </source>
</evidence>
<feature type="transmembrane region" description="Helical" evidence="1">
    <location>
        <begin position="47"/>
        <end position="67"/>
    </location>
</feature>
<protein>
    <recommendedName>
        <fullName evidence="3">Type IV pilin accessory protein</fullName>
    </recommendedName>
</protein>
<dbReference type="EMBL" id="UOFF01000180">
    <property type="protein sequence ID" value="VAW56104.1"/>
    <property type="molecule type" value="Genomic_DNA"/>
</dbReference>
<dbReference type="AlphaFoldDB" id="A0A3B0XJC1"/>
<keyword evidence="1" id="KW-0472">Membrane</keyword>
<evidence type="ECO:0000256" key="1">
    <source>
        <dbReference type="SAM" id="Phobius"/>
    </source>
</evidence>
<keyword evidence="1" id="KW-1133">Transmembrane helix</keyword>
<keyword evidence="1" id="KW-0812">Transmembrane</keyword>
<organism evidence="2">
    <name type="scientific">hydrothermal vent metagenome</name>
    <dbReference type="NCBI Taxonomy" id="652676"/>
    <lineage>
        <taxon>unclassified sequences</taxon>
        <taxon>metagenomes</taxon>
        <taxon>ecological metagenomes</taxon>
    </lineage>
</organism>
<name>A0A3B0XJC1_9ZZZZ</name>
<feature type="transmembrane region" description="Helical" evidence="1">
    <location>
        <begin position="79"/>
        <end position="99"/>
    </location>
</feature>
<proteinExistence type="predicted"/>
<accession>A0A3B0XJC1</accession>
<evidence type="ECO:0000313" key="2">
    <source>
        <dbReference type="EMBL" id="VAW56104.1"/>
    </source>
</evidence>
<gene>
    <name evidence="2" type="ORF">MNBD_GAMMA07-2790</name>
</gene>
<feature type="transmembrane region" description="Helical" evidence="1">
    <location>
        <begin position="12"/>
        <end position="35"/>
    </location>
</feature>